<gene>
    <name evidence="1" type="ORF">DPMN_009008</name>
</gene>
<dbReference type="EMBL" id="JAIWYP010000001">
    <property type="protein sequence ID" value="KAH3885021.1"/>
    <property type="molecule type" value="Genomic_DNA"/>
</dbReference>
<organism evidence="1 2">
    <name type="scientific">Dreissena polymorpha</name>
    <name type="common">Zebra mussel</name>
    <name type="synonym">Mytilus polymorpha</name>
    <dbReference type="NCBI Taxonomy" id="45954"/>
    <lineage>
        <taxon>Eukaryota</taxon>
        <taxon>Metazoa</taxon>
        <taxon>Spiralia</taxon>
        <taxon>Lophotrochozoa</taxon>
        <taxon>Mollusca</taxon>
        <taxon>Bivalvia</taxon>
        <taxon>Autobranchia</taxon>
        <taxon>Heteroconchia</taxon>
        <taxon>Euheterodonta</taxon>
        <taxon>Imparidentia</taxon>
        <taxon>Neoheterodontei</taxon>
        <taxon>Myida</taxon>
        <taxon>Dreissenoidea</taxon>
        <taxon>Dreissenidae</taxon>
        <taxon>Dreissena</taxon>
    </lineage>
</organism>
<accession>A0A9D4MYU2</accession>
<proteinExistence type="predicted"/>
<reference evidence="1" key="1">
    <citation type="journal article" date="2019" name="bioRxiv">
        <title>The Genome of the Zebra Mussel, Dreissena polymorpha: A Resource for Invasive Species Research.</title>
        <authorList>
            <person name="McCartney M.A."/>
            <person name="Auch B."/>
            <person name="Kono T."/>
            <person name="Mallez S."/>
            <person name="Zhang Y."/>
            <person name="Obille A."/>
            <person name="Becker A."/>
            <person name="Abrahante J.E."/>
            <person name="Garbe J."/>
            <person name="Badalamenti J.P."/>
            <person name="Herman A."/>
            <person name="Mangelson H."/>
            <person name="Liachko I."/>
            <person name="Sullivan S."/>
            <person name="Sone E.D."/>
            <person name="Koren S."/>
            <person name="Silverstein K.A.T."/>
            <person name="Beckman K.B."/>
            <person name="Gohl D.M."/>
        </authorList>
    </citation>
    <scope>NUCLEOTIDE SEQUENCE</scope>
    <source>
        <strain evidence="1">Duluth1</strain>
        <tissue evidence="1">Whole animal</tissue>
    </source>
</reference>
<dbReference type="Proteomes" id="UP000828390">
    <property type="component" value="Unassembled WGS sequence"/>
</dbReference>
<keyword evidence="2" id="KW-1185">Reference proteome</keyword>
<sequence>MPIFIPSPWTHLTETKLTLRASSIGWCRLHTQQRSLSSTLSSEETSLSDICKLMDLVGKCDD</sequence>
<comment type="caution">
    <text evidence="1">The sequence shown here is derived from an EMBL/GenBank/DDBJ whole genome shotgun (WGS) entry which is preliminary data.</text>
</comment>
<evidence type="ECO:0000313" key="1">
    <source>
        <dbReference type="EMBL" id="KAH3885021.1"/>
    </source>
</evidence>
<name>A0A9D4MYU2_DREPO</name>
<dbReference type="AlphaFoldDB" id="A0A9D4MYU2"/>
<evidence type="ECO:0000313" key="2">
    <source>
        <dbReference type="Proteomes" id="UP000828390"/>
    </source>
</evidence>
<protein>
    <submittedName>
        <fullName evidence="1">Uncharacterized protein</fullName>
    </submittedName>
</protein>
<reference evidence="1" key="2">
    <citation type="submission" date="2020-11" db="EMBL/GenBank/DDBJ databases">
        <authorList>
            <person name="McCartney M.A."/>
            <person name="Auch B."/>
            <person name="Kono T."/>
            <person name="Mallez S."/>
            <person name="Becker A."/>
            <person name="Gohl D.M."/>
            <person name="Silverstein K.A.T."/>
            <person name="Koren S."/>
            <person name="Bechman K.B."/>
            <person name="Herman A."/>
            <person name="Abrahante J.E."/>
            <person name="Garbe J."/>
        </authorList>
    </citation>
    <scope>NUCLEOTIDE SEQUENCE</scope>
    <source>
        <strain evidence="1">Duluth1</strain>
        <tissue evidence="1">Whole animal</tissue>
    </source>
</reference>